<dbReference type="Pfam" id="PF21983">
    <property type="entry name" value="NikA-like"/>
    <property type="match status" value="1"/>
</dbReference>
<feature type="region of interest" description="Disordered" evidence="2">
    <location>
        <begin position="84"/>
        <end position="104"/>
    </location>
</feature>
<dbReference type="InterPro" id="IPR053842">
    <property type="entry name" value="NikA-like"/>
</dbReference>
<dbReference type="STRING" id="339866.GCA_001418255_00424"/>
<reference evidence="4" key="1">
    <citation type="submission" date="2015-08" db="EMBL/GenBank/DDBJ databases">
        <authorList>
            <person name="Varghese N."/>
        </authorList>
    </citation>
    <scope>NUCLEOTIDE SEQUENCE [LARGE SCALE GENOMIC DNA]</scope>
    <source>
        <strain evidence="4">DSM 18181</strain>
    </source>
</reference>
<accession>A0A0K6HT36</accession>
<sequence>MAVVTERIPILVTAEQKARIARAAEAAGLSMGEYLRRAAAAYDPTQDAGAFDAVAEQIRLSAERANRALDAALQAVAASEQRLARLDPSHPAAASARKRRTAGA</sequence>
<dbReference type="Proteomes" id="UP000183649">
    <property type="component" value="Unassembled WGS sequence"/>
</dbReference>
<keyword evidence="1" id="KW-0175">Coiled coil</keyword>
<protein>
    <submittedName>
        <fullName evidence="3">Ribbon-helix-helix protein, copG family</fullName>
    </submittedName>
</protein>
<keyword evidence="4" id="KW-1185">Reference proteome</keyword>
<organism evidence="3 4">
    <name type="scientific">Thiomonas bhubaneswarensis</name>
    <dbReference type="NCBI Taxonomy" id="339866"/>
    <lineage>
        <taxon>Bacteria</taxon>
        <taxon>Pseudomonadati</taxon>
        <taxon>Pseudomonadota</taxon>
        <taxon>Betaproteobacteria</taxon>
        <taxon>Burkholderiales</taxon>
        <taxon>Thiomonas</taxon>
    </lineage>
</organism>
<dbReference type="AlphaFoldDB" id="A0A0K6HT36"/>
<dbReference type="OrthoDB" id="9008877at2"/>
<name>A0A0K6HT36_9BURK</name>
<proteinExistence type="predicted"/>
<evidence type="ECO:0000256" key="2">
    <source>
        <dbReference type="SAM" id="MobiDB-lite"/>
    </source>
</evidence>
<evidence type="ECO:0000256" key="1">
    <source>
        <dbReference type="SAM" id="Coils"/>
    </source>
</evidence>
<feature type="coiled-coil region" evidence="1">
    <location>
        <begin position="55"/>
        <end position="82"/>
    </location>
</feature>
<evidence type="ECO:0000313" key="3">
    <source>
        <dbReference type="EMBL" id="CUA93948.1"/>
    </source>
</evidence>
<dbReference type="RefSeq" id="WP_055449359.1">
    <property type="nucleotide sequence ID" value="NZ_CYHF01000001.1"/>
</dbReference>
<gene>
    <name evidence="3" type="ORF">Ga0061069_101428</name>
</gene>
<dbReference type="Gene3D" id="1.20.5.780">
    <property type="entry name" value="Single helix bin"/>
    <property type="match status" value="1"/>
</dbReference>
<evidence type="ECO:0000313" key="4">
    <source>
        <dbReference type="Proteomes" id="UP000183649"/>
    </source>
</evidence>
<dbReference type="EMBL" id="CYHF01000001">
    <property type="protein sequence ID" value="CUA93948.1"/>
    <property type="molecule type" value="Genomic_DNA"/>
</dbReference>